<dbReference type="Proteomes" id="UP000027192">
    <property type="component" value="Unassembled WGS sequence"/>
</dbReference>
<protein>
    <submittedName>
        <fullName evidence="1">Uncharacterized protein</fullName>
    </submittedName>
</protein>
<organism evidence="1 2">
    <name type="scientific">Photobacterium galatheae</name>
    <dbReference type="NCBI Taxonomy" id="1654360"/>
    <lineage>
        <taxon>Bacteria</taxon>
        <taxon>Pseudomonadati</taxon>
        <taxon>Pseudomonadota</taxon>
        <taxon>Gammaproteobacteria</taxon>
        <taxon>Vibrionales</taxon>
        <taxon>Vibrionaceae</taxon>
        <taxon>Photobacterium</taxon>
    </lineage>
</organism>
<reference evidence="1 2" key="1">
    <citation type="submission" date="2014-04" db="EMBL/GenBank/DDBJ databases">
        <title>Draft genome sequence of Photobacterium halotolerans S2753: a solonamide, ngercheumicin and holomycin producer.</title>
        <authorList>
            <person name="Machado H.R."/>
            <person name="Gram L."/>
        </authorList>
    </citation>
    <scope>NUCLEOTIDE SEQUENCE [LARGE SCALE GENOMIC DNA]</scope>
    <source>
        <strain evidence="1 2">S2753</strain>
    </source>
</reference>
<evidence type="ECO:0000313" key="2">
    <source>
        <dbReference type="Proteomes" id="UP000027192"/>
    </source>
</evidence>
<proteinExistence type="predicted"/>
<accession>A0A066RWK6</accession>
<keyword evidence="2" id="KW-1185">Reference proteome</keyword>
<gene>
    <name evidence="1" type="ORF">EA58_01125</name>
</gene>
<name>A0A066RWK6_9GAMM</name>
<dbReference type="EMBL" id="JMIB01000002">
    <property type="protein sequence ID" value="KDM93496.1"/>
    <property type="molecule type" value="Genomic_DNA"/>
</dbReference>
<sequence length="172" mass="19746">MFNYQSQDQGYLILSISASDGTEYGAYSIDFQSEKGDFGRVNYFQNNIFYKSEREFDDKDSNGVIKVETMKPGRYEIVNWSVSKANEDVSWSARENFSIPFEIKSNKVTYIGEYQAHKTEATNLLGMTVQSFAVFTINDESERDINFAKNNNLIPTVSIIKNVPEKNAFYIK</sequence>
<evidence type="ECO:0000313" key="1">
    <source>
        <dbReference type="EMBL" id="KDM93496.1"/>
    </source>
</evidence>
<comment type="caution">
    <text evidence="1">The sequence shown here is derived from an EMBL/GenBank/DDBJ whole genome shotgun (WGS) entry which is preliminary data.</text>
</comment>
<dbReference type="AlphaFoldDB" id="A0A066RWK6"/>